<dbReference type="GO" id="GO:0003700">
    <property type="term" value="F:DNA-binding transcription factor activity"/>
    <property type="evidence" value="ECO:0007669"/>
    <property type="project" value="InterPro"/>
</dbReference>
<dbReference type="GO" id="GO:0006351">
    <property type="term" value="P:DNA-templated transcription"/>
    <property type="evidence" value="ECO:0007669"/>
    <property type="project" value="TreeGrafter"/>
</dbReference>
<dbReference type="SUPFAM" id="SSF46785">
    <property type="entry name" value="Winged helix' DNA-binding domain"/>
    <property type="match status" value="1"/>
</dbReference>
<dbReference type="RefSeq" id="WP_079543705.1">
    <property type="nucleotide sequence ID" value="NZ_LT670844.1"/>
</dbReference>
<proteinExistence type="inferred from homology"/>
<organism evidence="7 8">
    <name type="scientific">Bradyrhizobium lablabi</name>
    <dbReference type="NCBI Taxonomy" id="722472"/>
    <lineage>
        <taxon>Bacteria</taxon>
        <taxon>Pseudomonadati</taxon>
        <taxon>Pseudomonadota</taxon>
        <taxon>Alphaproteobacteria</taxon>
        <taxon>Hyphomicrobiales</taxon>
        <taxon>Nitrobacteraceae</taxon>
        <taxon>Bradyrhizobium</taxon>
    </lineage>
</organism>
<keyword evidence="5" id="KW-0804">Transcription</keyword>
<sequence length="310" mass="34363">MDTIASMRAFVAVAKAGSFSAAAQKLDLVPSVITKRVTQLERIVGTTLFHRSTRKVVLSADGEHHLERIIAAIAAHDQALSELRKGVRRLTGPIRIKVPTTLGFLRLNALVREFAELHPDIDMEVLLLDGPMNPAAEGIDIAVMAFPASFDNVADEFLWPQRRSLFASRQYLSSYPRLDHPRQLEEHRCLVYQPTGPSWPFLSGNGVMTVTVHPRMSANDMSVLLEAAKTDLGIALLSNYVALPEIRRGSVVVPLPDFPVPDLWIKTMVPIDRLRMPRVNALLHFIRTKGGTPDALDARSVRSSAKSRQK</sequence>
<dbReference type="AlphaFoldDB" id="A0A1M7CMJ7"/>
<dbReference type="Proteomes" id="UP000189935">
    <property type="component" value="Chromosome I"/>
</dbReference>
<feature type="domain" description="HTH lysR-type" evidence="6">
    <location>
        <begin position="1"/>
        <end position="59"/>
    </location>
</feature>
<dbReference type="PANTHER" id="PTHR30537:SF35">
    <property type="entry name" value="TRANSCRIPTIONAL REGULATORY PROTEIN"/>
    <property type="match status" value="1"/>
</dbReference>
<reference evidence="7 8" key="1">
    <citation type="submission" date="2016-11" db="EMBL/GenBank/DDBJ databases">
        <authorList>
            <person name="Jaros S."/>
            <person name="Januszkiewicz K."/>
            <person name="Wedrychowicz H."/>
        </authorList>
    </citation>
    <scope>NUCLEOTIDE SEQUENCE [LARGE SCALE GENOMIC DNA]</scope>
    <source>
        <strain evidence="7 8">GAS499</strain>
    </source>
</reference>
<evidence type="ECO:0000256" key="3">
    <source>
        <dbReference type="ARBA" id="ARBA00023015"/>
    </source>
</evidence>
<evidence type="ECO:0000256" key="4">
    <source>
        <dbReference type="ARBA" id="ARBA00023125"/>
    </source>
</evidence>
<accession>A0A1M7CMJ7</accession>
<dbReference type="InterPro" id="IPR005119">
    <property type="entry name" value="LysR_subst-bd"/>
</dbReference>
<dbReference type="EMBL" id="LT670844">
    <property type="protein sequence ID" value="SHL68508.1"/>
    <property type="molecule type" value="Genomic_DNA"/>
</dbReference>
<dbReference type="SUPFAM" id="SSF53850">
    <property type="entry name" value="Periplasmic binding protein-like II"/>
    <property type="match status" value="1"/>
</dbReference>
<dbReference type="InterPro" id="IPR000847">
    <property type="entry name" value="LysR_HTH_N"/>
</dbReference>
<evidence type="ECO:0000256" key="1">
    <source>
        <dbReference type="ARBA" id="ARBA00003502"/>
    </source>
</evidence>
<comment type="function">
    <text evidence="1">NodD regulates the expression of the nodABCFE genes which encode other nodulation proteins. NodD is also a negative regulator of its own expression. Binds flavonoids as inducers.</text>
</comment>
<evidence type="ECO:0000313" key="7">
    <source>
        <dbReference type="EMBL" id="SHL68508.1"/>
    </source>
</evidence>
<evidence type="ECO:0000313" key="8">
    <source>
        <dbReference type="Proteomes" id="UP000189935"/>
    </source>
</evidence>
<dbReference type="PROSITE" id="PS50931">
    <property type="entry name" value="HTH_LYSR"/>
    <property type="match status" value="1"/>
</dbReference>
<evidence type="ECO:0000256" key="2">
    <source>
        <dbReference type="ARBA" id="ARBA00009437"/>
    </source>
</evidence>
<keyword evidence="4" id="KW-0238">DNA-binding</keyword>
<dbReference type="InterPro" id="IPR036390">
    <property type="entry name" value="WH_DNA-bd_sf"/>
</dbReference>
<comment type="similarity">
    <text evidence="2">Belongs to the LysR transcriptional regulatory family.</text>
</comment>
<dbReference type="CDD" id="cd08422">
    <property type="entry name" value="PBP2_CrgA_like"/>
    <property type="match status" value="1"/>
</dbReference>
<dbReference type="InterPro" id="IPR058163">
    <property type="entry name" value="LysR-type_TF_proteobact-type"/>
</dbReference>
<dbReference type="PANTHER" id="PTHR30537">
    <property type="entry name" value="HTH-TYPE TRANSCRIPTIONAL REGULATOR"/>
    <property type="match status" value="1"/>
</dbReference>
<dbReference type="Gene3D" id="1.10.10.10">
    <property type="entry name" value="Winged helix-like DNA-binding domain superfamily/Winged helix DNA-binding domain"/>
    <property type="match status" value="1"/>
</dbReference>
<dbReference type="Pfam" id="PF00126">
    <property type="entry name" value="HTH_1"/>
    <property type="match status" value="1"/>
</dbReference>
<name>A0A1M7CMJ7_9BRAD</name>
<dbReference type="InterPro" id="IPR036388">
    <property type="entry name" value="WH-like_DNA-bd_sf"/>
</dbReference>
<protein>
    <submittedName>
        <fullName evidence="7">Transcriptional regulator, LysR family</fullName>
    </submittedName>
</protein>
<evidence type="ECO:0000256" key="5">
    <source>
        <dbReference type="ARBA" id="ARBA00023163"/>
    </source>
</evidence>
<dbReference type="GO" id="GO:0043565">
    <property type="term" value="F:sequence-specific DNA binding"/>
    <property type="evidence" value="ECO:0007669"/>
    <property type="project" value="TreeGrafter"/>
</dbReference>
<dbReference type="Gene3D" id="3.40.190.290">
    <property type="match status" value="1"/>
</dbReference>
<keyword evidence="3" id="KW-0805">Transcription regulation</keyword>
<evidence type="ECO:0000259" key="6">
    <source>
        <dbReference type="PROSITE" id="PS50931"/>
    </source>
</evidence>
<dbReference type="OrthoDB" id="9813056at2"/>
<gene>
    <name evidence="7" type="ORF">SAMN05444159_6540</name>
</gene>
<dbReference type="Pfam" id="PF03466">
    <property type="entry name" value="LysR_substrate"/>
    <property type="match status" value="1"/>
</dbReference>